<dbReference type="Pfam" id="PF04149">
    <property type="entry name" value="DUF397"/>
    <property type="match status" value="1"/>
</dbReference>
<dbReference type="RefSeq" id="WP_147136447.1">
    <property type="nucleotide sequence ID" value="NZ_BAABIJ010000001.1"/>
</dbReference>
<reference evidence="2 3" key="1">
    <citation type="journal article" date="2013" name="Stand. Genomic Sci.">
        <title>Genomic Encyclopedia of Type Strains, Phase I: The one thousand microbial genomes (KMG-I) project.</title>
        <authorList>
            <person name="Kyrpides N.C."/>
            <person name="Woyke T."/>
            <person name="Eisen J.A."/>
            <person name="Garrity G."/>
            <person name="Lilburn T.G."/>
            <person name="Beck B.J."/>
            <person name="Whitman W.B."/>
            <person name="Hugenholtz P."/>
            <person name="Klenk H.P."/>
        </authorList>
    </citation>
    <scope>NUCLEOTIDE SEQUENCE [LARGE SCALE GENOMIC DNA]</scope>
    <source>
        <strain evidence="2 3">DSM 45044</strain>
    </source>
</reference>
<dbReference type="EMBL" id="VLLL01000005">
    <property type="protein sequence ID" value="TWJ16284.1"/>
    <property type="molecule type" value="Genomic_DNA"/>
</dbReference>
<organism evidence="2 3">
    <name type="scientific">Stackebrandtia albiflava</name>
    <dbReference type="NCBI Taxonomy" id="406432"/>
    <lineage>
        <taxon>Bacteria</taxon>
        <taxon>Bacillati</taxon>
        <taxon>Actinomycetota</taxon>
        <taxon>Actinomycetes</taxon>
        <taxon>Glycomycetales</taxon>
        <taxon>Glycomycetaceae</taxon>
        <taxon>Stackebrandtia</taxon>
    </lineage>
</organism>
<name>A0A562VEM5_9ACTN</name>
<protein>
    <submittedName>
        <fullName evidence="2">Uncharacterized protein DUF397</fullName>
    </submittedName>
</protein>
<evidence type="ECO:0000313" key="3">
    <source>
        <dbReference type="Proteomes" id="UP000321617"/>
    </source>
</evidence>
<dbReference type="OrthoDB" id="4301277at2"/>
<accession>A0A562VEM5</accession>
<dbReference type="InterPro" id="IPR007278">
    <property type="entry name" value="DUF397"/>
</dbReference>
<proteinExistence type="predicted"/>
<dbReference type="AlphaFoldDB" id="A0A562VEM5"/>
<comment type="caution">
    <text evidence="2">The sequence shown here is derived from an EMBL/GenBank/DDBJ whole genome shotgun (WGS) entry which is preliminary data.</text>
</comment>
<evidence type="ECO:0000259" key="1">
    <source>
        <dbReference type="Pfam" id="PF04149"/>
    </source>
</evidence>
<feature type="domain" description="DUF397" evidence="1">
    <location>
        <begin position="3"/>
        <end position="56"/>
    </location>
</feature>
<sequence>MTAWRKPSRSNNSGGACVEARSRMDRFQLRDSKLGEDSPVLDVSVTDFVGFLAAVKS</sequence>
<keyword evidence="3" id="KW-1185">Reference proteome</keyword>
<dbReference type="Proteomes" id="UP000321617">
    <property type="component" value="Unassembled WGS sequence"/>
</dbReference>
<gene>
    <name evidence="2" type="ORF">LX16_2012</name>
</gene>
<evidence type="ECO:0000313" key="2">
    <source>
        <dbReference type="EMBL" id="TWJ16284.1"/>
    </source>
</evidence>